<dbReference type="GO" id="GO:0030429">
    <property type="term" value="F:kynureninase activity"/>
    <property type="evidence" value="ECO:0007669"/>
    <property type="project" value="UniProtKB-UniRule"/>
</dbReference>
<dbReference type="GO" id="GO:0019441">
    <property type="term" value="P:L-tryptophan catabolic process to kynurenine"/>
    <property type="evidence" value="ECO:0007669"/>
    <property type="project" value="TreeGrafter"/>
</dbReference>
<feature type="binding site" evidence="4">
    <location>
        <begin position="129"/>
        <end position="132"/>
    </location>
    <ligand>
        <name>pyridoxal 5'-phosphate</name>
        <dbReference type="ChEBI" id="CHEBI:597326"/>
    </ligand>
</feature>
<dbReference type="UniPathway" id="UPA00253">
    <property type="reaction ID" value="UER00329"/>
</dbReference>
<comment type="catalytic activity">
    <reaction evidence="6">
        <text>3-hydroxy-L-kynurenine + H2O = 3-hydroxyanthranilate + L-alanine + H(+)</text>
        <dbReference type="Rhea" id="RHEA:25143"/>
        <dbReference type="ChEBI" id="CHEBI:15377"/>
        <dbReference type="ChEBI" id="CHEBI:15378"/>
        <dbReference type="ChEBI" id="CHEBI:36559"/>
        <dbReference type="ChEBI" id="CHEBI:57972"/>
        <dbReference type="ChEBI" id="CHEBI:58125"/>
        <dbReference type="EC" id="3.7.1.3"/>
    </reaction>
</comment>
<comment type="subunit">
    <text evidence="4 6">Homodimer.</text>
</comment>
<keyword evidence="8" id="KW-1185">Reference proteome</keyword>
<dbReference type="EMBL" id="JFZV01000002">
    <property type="protein sequence ID" value="KDN15435.1"/>
    <property type="molecule type" value="Genomic_DNA"/>
</dbReference>
<dbReference type="PANTHER" id="PTHR14084">
    <property type="entry name" value="KYNURENINASE"/>
    <property type="match status" value="1"/>
</dbReference>
<dbReference type="Gene3D" id="3.40.640.10">
    <property type="entry name" value="Type I PLP-dependent aspartate aminotransferase-like (Major domain)"/>
    <property type="match status" value="1"/>
</dbReference>
<feature type="binding site" evidence="4">
    <location>
        <position position="201"/>
    </location>
    <ligand>
        <name>pyridoxal 5'-phosphate</name>
        <dbReference type="ChEBI" id="CHEBI:597326"/>
    </ligand>
</feature>
<evidence type="ECO:0000256" key="4">
    <source>
        <dbReference type="HAMAP-Rule" id="MF_01970"/>
    </source>
</evidence>
<dbReference type="PANTHER" id="PTHR14084:SF0">
    <property type="entry name" value="KYNURENINASE"/>
    <property type="match status" value="1"/>
</dbReference>
<comment type="caution">
    <text evidence="4">Lacks conserved residue(s) required for the propagation of feature annotation.</text>
</comment>
<comment type="function">
    <text evidence="4 6">Catalyzes the cleavage of L-kynurenine (L-Kyn) and L-3-hydroxykynurenine (L-3OHKyn) into anthranilic acid (AA) and 3-hydroxyanthranilic acid (3-OHAA), respectively.</text>
</comment>
<dbReference type="InterPro" id="IPR015421">
    <property type="entry name" value="PyrdxlP-dep_Trfase_major"/>
</dbReference>
<dbReference type="SUPFAM" id="SSF53383">
    <property type="entry name" value="PLP-dependent transferases"/>
    <property type="match status" value="1"/>
</dbReference>
<feature type="binding site" evidence="4">
    <location>
        <position position="226"/>
    </location>
    <ligand>
        <name>pyridoxal 5'-phosphate</name>
        <dbReference type="ChEBI" id="CHEBI:597326"/>
    </ligand>
</feature>
<evidence type="ECO:0000256" key="5">
    <source>
        <dbReference type="NCBIfam" id="TIGR01814"/>
    </source>
</evidence>
<dbReference type="RefSeq" id="WP_037406470.1">
    <property type="nucleotide sequence ID" value="NZ_JFZV01000002.1"/>
</dbReference>
<dbReference type="Pfam" id="PF22580">
    <property type="entry name" value="KYNU_C"/>
    <property type="match status" value="1"/>
</dbReference>
<protein>
    <recommendedName>
        <fullName evidence="4 5">Kynureninase</fullName>
        <ecNumber evidence="4 5">3.7.1.3</ecNumber>
    </recommendedName>
    <alternativeName>
        <fullName evidence="4">L-kynurenine hydrolase</fullName>
    </alternativeName>
</protein>
<dbReference type="NCBIfam" id="TIGR01814">
    <property type="entry name" value="kynureninase"/>
    <property type="match status" value="1"/>
</dbReference>
<dbReference type="GO" id="GO:0043420">
    <property type="term" value="P:anthranilate metabolic process"/>
    <property type="evidence" value="ECO:0007669"/>
    <property type="project" value="TreeGrafter"/>
</dbReference>
<comment type="pathway">
    <text evidence="4 6">Cofactor biosynthesis; NAD(+) biosynthesis; quinolinate from L-kynurenine: step 2/3.</text>
</comment>
<comment type="cofactor">
    <cofactor evidence="4 6">
        <name>pyridoxal 5'-phosphate</name>
        <dbReference type="ChEBI" id="CHEBI:597326"/>
    </cofactor>
</comment>
<keyword evidence="3 4" id="KW-0663">Pyridoxal phosphate</keyword>
<comment type="catalytic activity">
    <reaction evidence="4 6">
        <text>L-kynurenine + H2O = anthranilate + L-alanine + H(+)</text>
        <dbReference type="Rhea" id="RHEA:16813"/>
        <dbReference type="ChEBI" id="CHEBI:15377"/>
        <dbReference type="ChEBI" id="CHEBI:15378"/>
        <dbReference type="ChEBI" id="CHEBI:16567"/>
        <dbReference type="ChEBI" id="CHEBI:57959"/>
        <dbReference type="ChEBI" id="CHEBI:57972"/>
        <dbReference type="EC" id="3.7.1.3"/>
    </reaction>
</comment>
<feature type="modified residue" description="N6-(pyridoxal phosphate)lysine" evidence="4">
    <location>
        <position position="227"/>
    </location>
</feature>
<evidence type="ECO:0000256" key="6">
    <source>
        <dbReference type="PIRNR" id="PIRNR038800"/>
    </source>
</evidence>
<feature type="binding site" evidence="4">
    <location>
        <position position="97"/>
    </location>
    <ligand>
        <name>pyridoxal 5'-phosphate</name>
        <dbReference type="ChEBI" id="CHEBI:597326"/>
    </ligand>
</feature>
<organism evidence="7 8">
    <name type="scientific">Snodgrassella communis</name>
    <dbReference type="NCBI Taxonomy" id="2946699"/>
    <lineage>
        <taxon>Bacteria</taxon>
        <taxon>Pseudomonadati</taxon>
        <taxon>Pseudomonadota</taxon>
        <taxon>Betaproteobacteria</taxon>
        <taxon>Neisseriales</taxon>
        <taxon>Neisseriaceae</taxon>
        <taxon>Snodgrassella</taxon>
    </lineage>
</organism>
<reference evidence="7 8" key="1">
    <citation type="submission" date="2014-03" db="EMBL/GenBank/DDBJ databases">
        <title>The genomes of two eusocial bee gut symbionts.</title>
        <authorList>
            <person name="Kwong W.K."/>
            <person name="Engel P."/>
            <person name="Koch H."/>
            <person name="Moran N.A."/>
        </authorList>
    </citation>
    <scope>NUCLEOTIDE SEQUENCE [LARGE SCALE GENOMIC DNA]</scope>
    <source>
        <strain evidence="8">wkB29</strain>
    </source>
</reference>
<comment type="similarity">
    <text evidence="4 6">Belongs to the kynureninase family.</text>
</comment>
<gene>
    <name evidence="4" type="primary">kynU</name>
    <name evidence="7" type="ORF">SALWKB29_0539</name>
</gene>
<feature type="binding site" evidence="4">
    <location>
        <position position="282"/>
    </location>
    <ligand>
        <name>pyridoxal 5'-phosphate</name>
        <dbReference type="ChEBI" id="CHEBI:597326"/>
    </ligand>
</feature>
<dbReference type="PIRSF" id="PIRSF038800">
    <property type="entry name" value="KYNU"/>
    <property type="match status" value="1"/>
</dbReference>
<dbReference type="HAMAP" id="MF_01970">
    <property type="entry name" value="Kynureninase"/>
    <property type="match status" value="1"/>
</dbReference>
<sequence>MITLEQCQQWDAADTLASLKNQFELPQGVIYLDGNSLGAKPRQAVERAQAVINQQWGTDLINSWNKAGWWDLPVRLGNKIGRLIGAQENETVVTDTTSLNLFKVLAAAVHIQQNNDNTRKIIIAERDSFPTDIYMIEGFMALINQGYQLHLIDSPADLTTSINQHTAVVVLSHVNYRTGYLHDMAATNELVHAHDALLIWDLCHSIGAVPIDLNSSNSDFAIGCTYKYLNGGPGAPAMLWVHERYQTAFSQPLSGWWGHAQPFDMAVNYTPADNIRRYLCGTQPIVSMSLIESGVDIFLQTDMHALRRKSLQLTDLLIALTEQECTGFDLTLITPREHAHRGSHISLCHPHGYAVVQALIARGVIGDYREPEVIRLGITPLYLSYVDIWLAVQHLKQVLHNQEWAQPQFHTRGQVT</sequence>
<dbReference type="UniPathway" id="UPA00334">
    <property type="reaction ID" value="UER00455"/>
</dbReference>
<feature type="binding site" evidence="4">
    <location>
        <position position="256"/>
    </location>
    <ligand>
        <name>pyridoxal 5'-phosphate</name>
        <dbReference type="ChEBI" id="CHEBI:597326"/>
    </ligand>
</feature>
<dbReference type="GO" id="GO:0097053">
    <property type="term" value="P:L-kynurenine catabolic process"/>
    <property type="evidence" value="ECO:0007669"/>
    <property type="project" value="UniProtKB-UniRule"/>
</dbReference>
<comment type="pathway">
    <text evidence="4 6">Amino-acid degradation; L-kynurenine degradation; L-alanine and anthranilate from L-kynurenine: step 1/1.</text>
</comment>
<dbReference type="InterPro" id="IPR015424">
    <property type="entry name" value="PyrdxlP-dep_Trfase"/>
</dbReference>
<feature type="binding site" evidence="4">
    <location>
        <position position="204"/>
    </location>
    <ligand>
        <name>pyridoxal 5'-phosphate</name>
        <dbReference type="ChEBI" id="CHEBI:597326"/>
    </ligand>
</feature>
<dbReference type="eggNOG" id="COG3844">
    <property type="taxonomic scope" value="Bacteria"/>
</dbReference>
<evidence type="ECO:0000313" key="8">
    <source>
        <dbReference type="Proteomes" id="UP000027170"/>
    </source>
</evidence>
<keyword evidence="1 4" id="KW-0662">Pyridine nucleotide biosynthesis</keyword>
<dbReference type="Gene3D" id="3.90.1150.10">
    <property type="entry name" value="Aspartate Aminotransferase, domain 1"/>
    <property type="match status" value="1"/>
</dbReference>
<dbReference type="AlphaFoldDB" id="A0A066TKP0"/>
<dbReference type="GO" id="GO:0009435">
    <property type="term" value="P:NAD+ biosynthetic process"/>
    <property type="evidence" value="ECO:0007669"/>
    <property type="project" value="UniProtKB-UniRule"/>
</dbReference>
<evidence type="ECO:0000313" key="7">
    <source>
        <dbReference type="EMBL" id="KDN15435.1"/>
    </source>
</evidence>
<evidence type="ECO:0000256" key="1">
    <source>
        <dbReference type="ARBA" id="ARBA00022642"/>
    </source>
</evidence>
<dbReference type="EC" id="3.7.1.3" evidence="4 5"/>
<dbReference type="GO" id="GO:0019805">
    <property type="term" value="P:quinolinate biosynthetic process"/>
    <property type="evidence" value="ECO:0007669"/>
    <property type="project" value="UniProtKB-UniRule"/>
</dbReference>
<dbReference type="InterPro" id="IPR010111">
    <property type="entry name" value="Kynureninase"/>
</dbReference>
<comment type="caution">
    <text evidence="7">The sequence shown here is derived from an EMBL/GenBank/DDBJ whole genome shotgun (WGS) entry which is preliminary data.</text>
</comment>
<evidence type="ECO:0000256" key="2">
    <source>
        <dbReference type="ARBA" id="ARBA00022801"/>
    </source>
</evidence>
<dbReference type="InterPro" id="IPR015422">
    <property type="entry name" value="PyrdxlP-dep_Trfase_small"/>
</dbReference>
<proteinExistence type="inferred from homology"/>
<feature type="binding site" evidence="4">
    <location>
        <position position="98"/>
    </location>
    <ligand>
        <name>pyridoxal 5'-phosphate</name>
        <dbReference type="ChEBI" id="CHEBI:597326"/>
    </ligand>
</feature>
<evidence type="ECO:0000256" key="3">
    <source>
        <dbReference type="ARBA" id="ARBA00022898"/>
    </source>
</evidence>
<dbReference type="OrthoDB" id="9812626at2"/>
<dbReference type="Proteomes" id="UP000027170">
    <property type="component" value="Unassembled WGS sequence"/>
</dbReference>
<dbReference type="GO" id="GO:0005737">
    <property type="term" value="C:cytoplasm"/>
    <property type="evidence" value="ECO:0007669"/>
    <property type="project" value="UniProtKB-UniRule"/>
</dbReference>
<accession>A0A066TKP0</accession>
<name>A0A066TKP0_9NEIS</name>
<dbReference type="GO" id="GO:0030170">
    <property type="term" value="F:pyridoxal phosphate binding"/>
    <property type="evidence" value="ECO:0007669"/>
    <property type="project" value="UniProtKB-UniRule"/>
</dbReference>
<keyword evidence="2 4" id="KW-0378">Hydrolase</keyword>